<dbReference type="OrthoDB" id="2986975at2759"/>
<evidence type="ECO:0000313" key="1">
    <source>
        <dbReference type="EMBL" id="KAF9778435.1"/>
    </source>
</evidence>
<reference evidence="1" key="2">
    <citation type="submission" date="2020-11" db="EMBL/GenBank/DDBJ databases">
        <authorList>
            <consortium name="DOE Joint Genome Institute"/>
            <person name="Kuo A."/>
            <person name="Miyauchi S."/>
            <person name="Kiss E."/>
            <person name="Drula E."/>
            <person name="Kohler A."/>
            <person name="Sanchez-Garcia M."/>
            <person name="Andreopoulos B."/>
            <person name="Barry K.W."/>
            <person name="Bonito G."/>
            <person name="Buee M."/>
            <person name="Carver A."/>
            <person name="Chen C."/>
            <person name="Cichocki N."/>
            <person name="Clum A."/>
            <person name="Culley D."/>
            <person name="Crous P.W."/>
            <person name="Fauchery L."/>
            <person name="Girlanda M."/>
            <person name="Hayes R."/>
            <person name="Keri Z."/>
            <person name="Labutti K."/>
            <person name="Lipzen A."/>
            <person name="Lombard V."/>
            <person name="Magnuson J."/>
            <person name="Maillard F."/>
            <person name="Morin E."/>
            <person name="Murat C."/>
            <person name="Nolan M."/>
            <person name="Ohm R."/>
            <person name="Pangilinan J."/>
            <person name="Pereira M."/>
            <person name="Perotto S."/>
            <person name="Peter M."/>
            <person name="Riley R."/>
            <person name="Sitrit Y."/>
            <person name="Stielow B."/>
            <person name="Szollosi G."/>
            <person name="Zifcakova L."/>
            <person name="Stursova M."/>
            <person name="Spatafora J.W."/>
            <person name="Tedersoo L."/>
            <person name="Vaario L.-M."/>
            <person name="Yamada A."/>
            <person name="Yan M."/>
            <person name="Wang P."/>
            <person name="Xu J."/>
            <person name="Bruns T."/>
            <person name="Baldrian P."/>
            <person name="Vilgalys R."/>
            <person name="Henrissat B."/>
            <person name="Grigoriev I.V."/>
            <person name="Hibbett D."/>
            <person name="Nagy L.G."/>
            <person name="Martin F.M."/>
        </authorList>
    </citation>
    <scope>NUCLEOTIDE SEQUENCE</scope>
    <source>
        <strain evidence="1">UH-Tt-Lm1</strain>
    </source>
</reference>
<gene>
    <name evidence="1" type="ORF">BJ322DRAFT_1014701</name>
</gene>
<dbReference type="EMBL" id="WIUZ02000023">
    <property type="protein sequence ID" value="KAF9778435.1"/>
    <property type="molecule type" value="Genomic_DNA"/>
</dbReference>
<organism evidence="1 2">
    <name type="scientific">Thelephora terrestris</name>
    <dbReference type="NCBI Taxonomy" id="56493"/>
    <lineage>
        <taxon>Eukaryota</taxon>
        <taxon>Fungi</taxon>
        <taxon>Dikarya</taxon>
        <taxon>Basidiomycota</taxon>
        <taxon>Agaricomycotina</taxon>
        <taxon>Agaricomycetes</taxon>
        <taxon>Thelephorales</taxon>
        <taxon>Thelephoraceae</taxon>
        <taxon>Thelephora</taxon>
    </lineage>
</organism>
<keyword evidence="2" id="KW-1185">Reference proteome</keyword>
<comment type="caution">
    <text evidence="1">The sequence shown here is derived from an EMBL/GenBank/DDBJ whole genome shotgun (WGS) entry which is preliminary data.</text>
</comment>
<sequence>MQIRVDGKSRTVTRTQFPITGADSFTDYRAQGQTIPYVIIDIAPPPTSGLSLFNLYVHEPKLTDEDERLERMDVATTEWWDKMRVE</sequence>
<reference evidence="1" key="1">
    <citation type="journal article" date="2020" name="Nat. Commun.">
        <title>Large-scale genome sequencing of mycorrhizal fungi provides insights into the early evolution of symbiotic traits.</title>
        <authorList>
            <person name="Miyauchi S."/>
            <person name="Kiss E."/>
            <person name="Kuo A."/>
            <person name="Drula E."/>
            <person name="Kohler A."/>
            <person name="Sanchez-Garcia M."/>
            <person name="Morin E."/>
            <person name="Andreopoulos B."/>
            <person name="Barry K.W."/>
            <person name="Bonito G."/>
            <person name="Buee M."/>
            <person name="Carver A."/>
            <person name="Chen C."/>
            <person name="Cichocki N."/>
            <person name="Clum A."/>
            <person name="Culley D."/>
            <person name="Crous P.W."/>
            <person name="Fauchery L."/>
            <person name="Girlanda M."/>
            <person name="Hayes R.D."/>
            <person name="Keri Z."/>
            <person name="LaButti K."/>
            <person name="Lipzen A."/>
            <person name="Lombard V."/>
            <person name="Magnuson J."/>
            <person name="Maillard F."/>
            <person name="Murat C."/>
            <person name="Nolan M."/>
            <person name="Ohm R.A."/>
            <person name="Pangilinan J."/>
            <person name="Pereira M.F."/>
            <person name="Perotto S."/>
            <person name="Peter M."/>
            <person name="Pfister S."/>
            <person name="Riley R."/>
            <person name="Sitrit Y."/>
            <person name="Stielow J.B."/>
            <person name="Szollosi G."/>
            <person name="Zifcakova L."/>
            <person name="Stursova M."/>
            <person name="Spatafora J.W."/>
            <person name="Tedersoo L."/>
            <person name="Vaario L.M."/>
            <person name="Yamada A."/>
            <person name="Yan M."/>
            <person name="Wang P."/>
            <person name="Xu J."/>
            <person name="Bruns T."/>
            <person name="Baldrian P."/>
            <person name="Vilgalys R."/>
            <person name="Dunand C."/>
            <person name="Henrissat B."/>
            <person name="Grigoriev I.V."/>
            <person name="Hibbett D."/>
            <person name="Nagy L.G."/>
            <person name="Martin F.M."/>
        </authorList>
    </citation>
    <scope>NUCLEOTIDE SEQUENCE</scope>
    <source>
        <strain evidence="1">UH-Tt-Lm1</strain>
    </source>
</reference>
<evidence type="ECO:0000313" key="2">
    <source>
        <dbReference type="Proteomes" id="UP000736335"/>
    </source>
</evidence>
<dbReference type="Proteomes" id="UP000736335">
    <property type="component" value="Unassembled WGS sequence"/>
</dbReference>
<accession>A0A9P6H348</accession>
<protein>
    <submittedName>
        <fullName evidence="1">Uncharacterized protein</fullName>
    </submittedName>
</protein>
<proteinExistence type="predicted"/>
<name>A0A9P6H348_9AGAM</name>
<dbReference type="AlphaFoldDB" id="A0A9P6H348"/>